<gene>
    <name evidence="1" type="ORF">DESAM_20893</name>
</gene>
<name>L0RAG3_9BACT</name>
<accession>L0RAG3</accession>
<dbReference type="AlphaFoldDB" id="L0RAG3"/>
<dbReference type="PATRIC" id="fig|1121451.3.peg.1161"/>
<evidence type="ECO:0000313" key="2">
    <source>
        <dbReference type="Proteomes" id="UP000010808"/>
    </source>
</evidence>
<evidence type="ECO:0000313" key="1">
    <source>
        <dbReference type="EMBL" id="CCO23180.1"/>
    </source>
</evidence>
<sequence length="43" mass="5048">MLCPLGCKMDFLKKRHKKQFQKTPKGGYNALKKVLLKNIEKDK</sequence>
<proteinExistence type="predicted"/>
<organism evidence="1 2">
    <name type="scientific">Maridesulfovibrio hydrothermalis AM13 = DSM 14728</name>
    <dbReference type="NCBI Taxonomy" id="1121451"/>
    <lineage>
        <taxon>Bacteria</taxon>
        <taxon>Pseudomonadati</taxon>
        <taxon>Thermodesulfobacteriota</taxon>
        <taxon>Desulfovibrionia</taxon>
        <taxon>Desulfovibrionales</taxon>
        <taxon>Desulfovibrionaceae</taxon>
        <taxon>Maridesulfovibrio</taxon>
    </lineage>
</organism>
<reference evidence="1 2" key="1">
    <citation type="submission" date="2012-10" db="EMBL/GenBank/DDBJ databases">
        <authorList>
            <person name="Genoscope - CEA"/>
        </authorList>
    </citation>
    <scope>NUCLEOTIDE SEQUENCE [LARGE SCALE GENOMIC DNA]</scope>
    <source>
        <strain evidence="2">AM13 / DSM 14728</strain>
    </source>
</reference>
<dbReference type="EMBL" id="FO203522">
    <property type="protein sequence ID" value="CCO23180.1"/>
    <property type="molecule type" value="Genomic_DNA"/>
</dbReference>
<dbReference type="KEGG" id="dhy:DESAM_20893"/>
<keyword evidence="2" id="KW-1185">Reference proteome</keyword>
<dbReference type="Proteomes" id="UP000010808">
    <property type="component" value="Chromosome"/>
</dbReference>
<dbReference type="STRING" id="1121451.DESAM_20893"/>
<dbReference type="HOGENOM" id="CLU_3232652_0_0_7"/>
<protein>
    <submittedName>
        <fullName evidence="1">Uncharacterized protein</fullName>
    </submittedName>
</protein>